<reference evidence="5 6" key="1">
    <citation type="submission" date="2020-07" db="EMBL/GenBank/DDBJ databases">
        <title>Sequencing the genomes of 1000 actinobacteria strains.</title>
        <authorList>
            <person name="Klenk H.-P."/>
        </authorList>
    </citation>
    <scope>NUCLEOTIDE SEQUENCE [LARGE SCALE GENOMIC DNA]</scope>
    <source>
        <strain evidence="5 6">DSM 18965</strain>
    </source>
</reference>
<accession>A0A7Y9F2D4</accession>
<evidence type="ECO:0000256" key="1">
    <source>
        <dbReference type="ARBA" id="ARBA00004418"/>
    </source>
</evidence>
<keyword evidence="2" id="KW-0813">Transport</keyword>
<evidence type="ECO:0000313" key="6">
    <source>
        <dbReference type="Proteomes" id="UP000516957"/>
    </source>
</evidence>
<dbReference type="GO" id="GO:0042597">
    <property type="term" value="C:periplasmic space"/>
    <property type="evidence" value="ECO:0007669"/>
    <property type="project" value="UniProtKB-SubCell"/>
</dbReference>
<dbReference type="PROSITE" id="PS51318">
    <property type="entry name" value="TAT"/>
    <property type="match status" value="1"/>
</dbReference>
<name>A0A7Y9F2D4_9ACTN</name>
<proteinExistence type="predicted"/>
<dbReference type="PANTHER" id="PTHR30222:SF17">
    <property type="entry name" value="SPERMIDINE_PUTRESCINE-BINDING PERIPLASMIC PROTEIN"/>
    <property type="match status" value="1"/>
</dbReference>
<dbReference type="Gene3D" id="3.40.190.10">
    <property type="entry name" value="Periplasmic binding protein-like II"/>
    <property type="match status" value="2"/>
</dbReference>
<dbReference type="Pfam" id="PF13416">
    <property type="entry name" value="SBP_bac_8"/>
    <property type="match status" value="1"/>
</dbReference>
<evidence type="ECO:0000256" key="2">
    <source>
        <dbReference type="ARBA" id="ARBA00022448"/>
    </source>
</evidence>
<gene>
    <name evidence="5" type="ORF">BKA08_002603</name>
</gene>
<dbReference type="GO" id="GO:0019808">
    <property type="term" value="F:polyamine binding"/>
    <property type="evidence" value="ECO:0007669"/>
    <property type="project" value="InterPro"/>
</dbReference>
<evidence type="ECO:0000313" key="5">
    <source>
        <dbReference type="EMBL" id="NYD58365.1"/>
    </source>
</evidence>
<dbReference type="EMBL" id="JACCBE010000001">
    <property type="protein sequence ID" value="NYD58365.1"/>
    <property type="molecule type" value="Genomic_DNA"/>
</dbReference>
<organism evidence="5 6">
    <name type="scientific">Nocardioides marinisabuli</name>
    <dbReference type="NCBI Taxonomy" id="419476"/>
    <lineage>
        <taxon>Bacteria</taxon>
        <taxon>Bacillati</taxon>
        <taxon>Actinomycetota</taxon>
        <taxon>Actinomycetes</taxon>
        <taxon>Propionibacteriales</taxon>
        <taxon>Nocardioidaceae</taxon>
        <taxon>Nocardioides</taxon>
    </lineage>
</organism>
<dbReference type="CDD" id="cd13590">
    <property type="entry name" value="PBP2_PotD_PotF_like"/>
    <property type="match status" value="1"/>
</dbReference>
<evidence type="ECO:0000256" key="4">
    <source>
        <dbReference type="ARBA" id="ARBA00022764"/>
    </source>
</evidence>
<dbReference type="PRINTS" id="PR00909">
    <property type="entry name" value="SPERMDNBNDNG"/>
</dbReference>
<dbReference type="RefSeq" id="WP_179615992.1">
    <property type="nucleotide sequence ID" value="NZ_CP059163.1"/>
</dbReference>
<dbReference type="SUPFAM" id="SSF53850">
    <property type="entry name" value="Periplasmic binding protein-like II"/>
    <property type="match status" value="1"/>
</dbReference>
<dbReference type="InterPro" id="IPR006311">
    <property type="entry name" value="TAT_signal"/>
</dbReference>
<keyword evidence="4" id="KW-0574">Periplasm</keyword>
<dbReference type="Proteomes" id="UP000516957">
    <property type="component" value="Unassembled WGS sequence"/>
</dbReference>
<dbReference type="GO" id="GO:0015846">
    <property type="term" value="P:polyamine transport"/>
    <property type="evidence" value="ECO:0007669"/>
    <property type="project" value="InterPro"/>
</dbReference>
<evidence type="ECO:0000256" key="3">
    <source>
        <dbReference type="ARBA" id="ARBA00022729"/>
    </source>
</evidence>
<protein>
    <submittedName>
        <fullName evidence="5">Spermidine/putrescine transport system substrate-binding protein</fullName>
    </submittedName>
</protein>
<dbReference type="InterPro" id="IPR001188">
    <property type="entry name" value="Sperm_putr-bd"/>
</dbReference>
<dbReference type="InterPro" id="IPR006059">
    <property type="entry name" value="SBP"/>
</dbReference>
<comment type="subcellular location">
    <subcellularLocation>
        <location evidence="1">Periplasm</location>
    </subcellularLocation>
</comment>
<comment type="caution">
    <text evidence="5">The sequence shown here is derived from an EMBL/GenBank/DDBJ whole genome shotgun (WGS) entry which is preliminary data.</text>
</comment>
<dbReference type="AlphaFoldDB" id="A0A7Y9F2D4"/>
<dbReference type="PANTHER" id="PTHR30222">
    <property type="entry name" value="SPERMIDINE/PUTRESCINE-BINDING PERIPLASMIC PROTEIN"/>
    <property type="match status" value="1"/>
</dbReference>
<keyword evidence="3" id="KW-0732">Signal</keyword>
<sequence>MTVHPDRLDELLRASRAAGVRGLGRRSFLRGASVSALAVGVPGLLTACGTESQVQTAESCTSEDLSDTEKALVFSNWPEYIDRKGKKMPTLEEFQTTSGISVTYNTDVNDNTEFFGKVKDQLGGCEPIGRDIIVLTDWMAARMVSLGWVQELDMGAMPNVQANLKSDLRSPTWDPDRSYSVPWQSGLTGIAYNAKYTGEVGSFEELMTRSDLKGKVSLLSEMGDTMLFMLLLEGADPEDFTEEQWSGALGRLEGYVGSGQIRRFTGNDYIRDLNAGNVVACEAWSGDVIAMQYDNPDIKWVVPEEGLSLWSDNMLVPNKAEHKANAEALMDFYYQPEIAAQLAAWVNYICPVEGAQEAMEQVDASLVDNPLIFPDEDFLANAYGFMELDESTRQQYDKDFARVIGA</sequence>
<keyword evidence="6" id="KW-1185">Reference proteome</keyword>